<dbReference type="FunFam" id="2.40.30.30:FF:000003">
    <property type="entry name" value="Riboflavin biosynthesis protein"/>
    <property type="match status" value="1"/>
</dbReference>
<comment type="pathway">
    <text evidence="3 15">Cofactor biosynthesis; FMN biosynthesis; FMN from riboflavin (ATP route): step 1/1.</text>
</comment>
<gene>
    <name evidence="17" type="ordered locus">Gura_2686</name>
</gene>
<dbReference type="InterPro" id="IPR023465">
    <property type="entry name" value="Riboflavin_kinase_dom_sf"/>
</dbReference>
<dbReference type="GO" id="GO:0005524">
    <property type="term" value="F:ATP binding"/>
    <property type="evidence" value="ECO:0007669"/>
    <property type="project" value="UniProtKB-UniRule"/>
</dbReference>
<dbReference type="GO" id="GO:0003919">
    <property type="term" value="F:FMN adenylyltransferase activity"/>
    <property type="evidence" value="ECO:0007669"/>
    <property type="project" value="UniProtKB-UniRule"/>
</dbReference>
<dbReference type="NCBIfam" id="NF004160">
    <property type="entry name" value="PRK05627.1-3"/>
    <property type="match status" value="1"/>
</dbReference>
<dbReference type="Proteomes" id="UP000006695">
    <property type="component" value="Chromosome"/>
</dbReference>
<keyword evidence="10 15" id="KW-0274">FAD</keyword>
<dbReference type="HOGENOM" id="CLU_048437_0_2_7"/>
<dbReference type="InterPro" id="IPR015864">
    <property type="entry name" value="FAD_synthase"/>
</dbReference>
<dbReference type="UniPathway" id="UPA00276">
    <property type="reaction ID" value="UER00406"/>
</dbReference>
<evidence type="ECO:0000256" key="10">
    <source>
        <dbReference type="ARBA" id="ARBA00022827"/>
    </source>
</evidence>
<dbReference type="EC" id="2.7.1.26" evidence="15"/>
<dbReference type="UniPathway" id="UPA00277">
    <property type="reaction ID" value="UER00407"/>
</dbReference>
<comment type="catalytic activity">
    <reaction evidence="14 15">
        <text>FMN + ATP + H(+) = FAD + diphosphate</text>
        <dbReference type="Rhea" id="RHEA:17237"/>
        <dbReference type="ChEBI" id="CHEBI:15378"/>
        <dbReference type="ChEBI" id="CHEBI:30616"/>
        <dbReference type="ChEBI" id="CHEBI:33019"/>
        <dbReference type="ChEBI" id="CHEBI:57692"/>
        <dbReference type="ChEBI" id="CHEBI:58210"/>
        <dbReference type="EC" id="2.7.7.2"/>
    </reaction>
</comment>
<dbReference type="NCBIfam" id="TIGR00083">
    <property type="entry name" value="ribF"/>
    <property type="match status" value="1"/>
</dbReference>
<evidence type="ECO:0000256" key="3">
    <source>
        <dbReference type="ARBA" id="ARBA00005201"/>
    </source>
</evidence>
<keyword evidence="11 15" id="KW-0067">ATP-binding</keyword>
<dbReference type="EMBL" id="CP000698">
    <property type="protein sequence ID" value="ABQ26860.1"/>
    <property type="molecule type" value="Genomic_DNA"/>
</dbReference>
<dbReference type="Gene3D" id="3.40.50.620">
    <property type="entry name" value="HUPs"/>
    <property type="match status" value="1"/>
</dbReference>
<dbReference type="NCBIfam" id="TIGR00125">
    <property type="entry name" value="cyt_tran_rel"/>
    <property type="match status" value="1"/>
</dbReference>
<evidence type="ECO:0000256" key="2">
    <source>
        <dbReference type="ARBA" id="ARBA00004726"/>
    </source>
</evidence>
<dbReference type="Pfam" id="PF01687">
    <property type="entry name" value="Flavokinase"/>
    <property type="match status" value="1"/>
</dbReference>
<evidence type="ECO:0000259" key="16">
    <source>
        <dbReference type="SMART" id="SM00904"/>
    </source>
</evidence>
<comment type="similarity">
    <text evidence="15">Belongs to the ribF family.</text>
</comment>
<dbReference type="OrthoDB" id="9803667at2"/>
<sequence length="320" mass="35657">MIIFKNLSDISEKLPNAVVTIGNFDGVHLGHREIFRRVKQLAAELGGVSVVVTFVPHPLKVLAPEKSPLLINTYAEKETLIEASGIDYLIEIPFDEKFAAITAREFVGTVLVEKIGVNKLVIGYDYAFGRNREGDVALLRQLGEELSFKVEVLEPISNGRTIFSSSLIRTMMMNGDVKGVVSLLGRHFSLGGTVVHGHHRGKGLGFPTANIETDKELLPKDGVYAVKVKIDDVLYDGACNIGSNPTFKDERLAIEVFLFDFEGDLYGKDARLYFIDRIRGELTFPDVPSLQKAIAKDIERCREILRDAAIIEYREYLVKD</sequence>
<dbReference type="SUPFAM" id="SSF82114">
    <property type="entry name" value="Riboflavin kinase-like"/>
    <property type="match status" value="1"/>
</dbReference>
<keyword evidence="9 15" id="KW-0418">Kinase</keyword>
<dbReference type="InterPro" id="IPR014729">
    <property type="entry name" value="Rossmann-like_a/b/a_fold"/>
</dbReference>
<evidence type="ECO:0000313" key="17">
    <source>
        <dbReference type="EMBL" id="ABQ26860.1"/>
    </source>
</evidence>
<dbReference type="SMART" id="SM00904">
    <property type="entry name" value="Flavokinase"/>
    <property type="match status" value="1"/>
</dbReference>
<keyword evidence="4 15" id="KW-0285">Flavoprotein</keyword>
<dbReference type="GO" id="GO:0009231">
    <property type="term" value="P:riboflavin biosynthetic process"/>
    <property type="evidence" value="ECO:0007669"/>
    <property type="project" value="InterPro"/>
</dbReference>
<evidence type="ECO:0000256" key="1">
    <source>
        <dbReference type="ARBA" id="ARBA00002121"/>
    </source>
</evidence>
<evidence type="ECO:0000256" key="4">
    <source>
        <dbReference type="ARBA" id="ARBA00022630"/>
    </source>
</evidence>
<dbReference type="KEGG" id="gur:Gura_2686"/>
<keyword evidence="7 15" id="KW-0548">Nucleotidyltransferase</keyword>
<dbReference type="STRING" id="351605.Gura_2686"/>
<dbReference type="InterPro" id="IPR002606">
    <property type="entry name" value="Riboflavin_kinase_bac"/>
</dbReference>
<dbReference type="EC" id="2.7.7.2" evidence="15"/>
<evidence type="ECO:0000256" key="13">
    <source>
        <dbReference type="ARBA" id="ARBA00047880"/>
    </source>
</evidence>
<dbReference type="Gene3D" id="2.40.30.30">
    <property type="entry name" value="Riboflavin kinase-like"/>
    <property type="match status" value="1"/>
</dbReference>
<dbReference type="Pfam" id="PF06574">
    <property type="entry name" value="FAD_syn"/>
    <property type="match status" value="1"/>
</dbReference>
<accession>A5G4Z2</accession>
<dbReference type="InterPro" id="IPR023468">
    <property type="entry name" value="Riboflavin_kinase"/>
</dbReference>
<organism evidence="17 18">
    <name type="scientific">Geotalea uraniireducens (strain Rf4)</name>
    <name type="common">Geobacter uraniireducens</name>
    <dbReference type="NCBI Taxonomy" id="351605"/>
    <lineage>
        <taxon>Bacteria</taxon>
        <taxon>Pseudomonadati</taxon>
        <taxon>Thermodesulfobacteriota</taxon>
        <taxon>Desulfuromonadia</taxon>
        <taxon>Geobacterales</taxon>
        <taxon>Geobacteraceae</taxon>
        <taxon>Geotalea</taxon>
    </lineage>
</organism>
<dbReference type="PANTHER" id="PTHR22749:SF6">
    <property type="entry name" value="RIBOFLAVIN KINASE"/>
    <property type="match status" value="1"/>
</dbReference>
<dbReference type="NCBIfam" id="NF004162">
    <property type="entry name" value="PRK05627.1-5"/>
    <property type="match status" value="1"/>
</dbReference>
<evidence type="ECO:0000256" key="15">
    <source>
        <dbReference type="PIRNR" id="PIRNR004491"/>
    </source>
</evidence>
<evidence type="ECO:0000256" key="8">
    <source>
        <dbReference type="ARBA" id="ARBA00022741"/>
    </source>
</evidence>
<dbReference type="InterPro" id="IPR004821">
    <property type="entry name" value="Cyt_trans-like"/>
</dbReference>
<reference evidence="17 18" key="1">
    <citation type="submission" date="2007-05" db="EMBL/GenBank/DDBJ databases">
        <title>Complete sequence of Geobacter uraniireducens Rf4.</title>
        <authorList>
            <consortium name="US DOE Joint Genome Institute"/>
            <person name="Copeland A."/>
            <person name="Lucas S."/>
            <person name="Lapidus A."/>
            <person name="Barry K."/>
            <person name="Detter J.C."/>
            <person name="Glavina del Rio T."/>
            <person name="Hammon N."/>
            <person name="Israni S."/>
            <person name="Dalin E."/>
            <person name="Tice H."/>
            <person name="Pitluck S."/>
            <person name="Chertkov O."/>
            <person name="Brettin T."/>
            <person name="Bruce D."/>
            <person name="Han C."/>
            <person name="Schmutz J."/>
            <person name="Larimer F."/>
            <person name="Land M."/>
            <person name="Hauser L."/>
            <person name="Kyrpides N."/>
            <person name="Mikhailova N."/>
            <person name="Shelobolina E."/>
            <person name="Aklujkar M."/>
            <person name="Lovley D."/>
            <person name="Richardson P."/>
        </authorList>
    </citation>
    <scope>NUCLEOTIDE SEQUENCE [LARGE SCALE GENOMIC DNA]</scope>
    <source>
        <strain evidence="17 18">Rf4</strain>
    </source>
</reference>
<feature type="domain" description="Riboflavin kinase" evidence="16">
    <location>
        <begin position="183"/>
        <end position="306"/>
    </location>
</feature>
<evidence type="ECO:0000313" key="18">
    <source>
        <dbReference type="Proteomes" id="UP000006695"/>
    </source>
</evidence>
<evidence type="ECO:0000256" key="11">
    <source>
        <dbReference type="ARBA" id="ARBA00022840"/>
    </source>
</evidence>
<name>A5G4Z2_GEOUR</name>
<dbReference type="GO" id="GO:0006747">
    <property type="term" value="P:FAD biosynthetic process"/>
    <property type="evidence" value="ECO:0007669"/>
    <property type="project" value="UniProtKB-UniRule"/>
</dbReference>
<keyword evidence="18" id="KW-1185">Reference proteome</keyword>
<dbReference type="GO" id="GO:0009398">
    <property type="term" value="P:FMN biosynthetic process"/>
    <property type="evidence" value="ECO:0007669"/>
    <property type="project" value="UniProtKB-UniRule"/>
</dbReference>
<keyword evidence="5 15" id="KW-0288">FMN</keyword>
<dbReference type="PIRSF" id="PIRSF004491">
    <property type="entry name" value="FAD_Synth"/>
    <property type="match status" value="1"/>
</dbReference>
<comment type="pathway">
    <text evidence="2 15">Cofactor biosynthesis; FAD biosynthesis; FAD from FMN: step 1/1.</text>
</comment>
<keyword evidence="6 15" id="KW-0808">Transferase</keyword>
<proteinExistence type="inferred from homology"/>
<evidence type="ECO:0000256" key="12">
    <source>
        <dbReference type="ARBA" id="ARBA00023268"/>
    </source>
</evidence>
<comment type="catalytic activity">
    <reaction evidence="13 15">
        <text>riboflavin + ATP = FMN + ADP + H(+)</text>
        <dbReference type="Rhea" id="RHEA:14357"/>
        <dbReference type="ChEBI" id="CHEBI:15378"/>
        <dbReference type="ChEBI" id="CHEBI:30616"/>
        <dbReference type="ChEBI" id="CHEBI:57986"/>
        <dbReference type="ChEBI" id="CHEBI:58210"/>
        <dbReference type="ChEBI" id="CHEBI:456216"/>
        <dbReference type="EC" id="2.7.1.26"/>
    </reaction>
</comment>
<dbReference type="PANTHER" id="PTHR22749">
    <property type="entry name" value="RIBOFLAVIN KINASE/FMN ADENYLYLTRANSFERASE"/>
    <property type="match status" value="1"/>
</dbReference>
<evidence type="ECO:0000256" key="7">
    <source>
        <dbReference type="ARBA" id="ARBA00022695"/>
    </source>
</evidence>
<dbReference type="SUPFAM" id="SSF52374">
    <property type="entry name" value="Nucleotidylyl transferase"/>
    <property type="match status" value="1"/>
</dbReference>
<evidence type="ECO:0000256" key="9">
    <source>
        <dbReference type="ARBA" id="ARBA00022777"/>
    </source>
</evidence>
<dbReference type="FunFam" id="3.40.50.620:FF:000021">
    <property type="entry name" value="Riboflavin biosynthesis protein"/>
    <property type="match status" value="1"/>
</dbReference>
<evidence type="ECO:0000256" key="14">
    <source>
        <dbReference type="ARBA" id="ARBA00049494"/>
    </source>
</evidence>
<keyword evidence="8 15" id="KW-0547">Nucleotide-binding</keyword>
<evidence type="ECO:0000256" key="6">
    <source>
        <dbReference type="ARBA" id="ARBA00022679"/>
    </source>
</evidence>
<comment type="function">
    <text evidence="1">Catalyzes the phosphorylation of riboflavin to FMN followed by the adenylation of FMN to FAD.</text>
</comment>
<dbReference type="InterPro" id="IPR015865">
    <property type="entry name" value="Riboflavin_kinase_bac/euk"/>
</dbReference>
<dbReference type="RefSeq" id="WP_011939536.1">
    <property type="nucleotide sequence ID" value="NC_009483.1"/>
</dbReference>
<keyword evidence="12" id="KW-0511">Multifunctional enzyme</keyword>
<dbReference type="CDD" id="cd02064">
    <property type="entry name" value="FAD_synthetase_N"/>
    <property type="match status" value="1"/>
</dbReference>
<protein>
    <recommendedName>
        <fullName evidence="15">Riboflavin biosynthesis protein</fullName>
    </recommendedName>
    <domain>
        <recommendedName>
            <fullName evidence="15">Riboflavin kinase</fullName>
            <ecNumber evidence="15">2.7.1.26</ecNumber>
        </recommendedName>
        <alternativeName>
            <fullName evidence="15">Flavokinase</fullName>
        </alternativeName>
    </domain>
    <domain>
        <recommendedName>
            <fullName evidence="15">FMN adenylyltransferase</fullName>
            <ecNumber evidence="15">2.7.7.2</ecNumber>
        </recommendedName>
        <alternativeName>
            <fullName evidence="15">FAD pyrophosphorylase</fullName>
        </alternativeName>
        <alternativeName>
            <fullName evidence="15">FAD synthase</fullName>
        </alternativeName>
    </domain>
</protein>
<dbReference type="AlphaFoldDB" id="A5G4Z2"/>
<evidence type="ECO:0000256" key="5">
    <source>
        <dbReference type="ARBA" id="ARBA00022643"/>
    </source>
</evidence>
<dbReference type="GO" id="GO:0008531">
    <property type="term" value="F:riboflavin kinase activity"/>
    <property type="evidence" value="ECO:0007669"/>
    <property type="project" value="UniProtKB-UniRule"/>
</dbReference>